<dbReference type="PROSITE" id="PS51257">
    <property type="entry name" value="PROKAR_LIPOPROTEIN"/>
    <property type="match status" value="1"/>
</dbReference>
<protein>
    <submittedName>
        <fullName evidence="6">1-acyl-sn-glycerol-3-phosphate acyltransferase</fullName>
    </submittedName>
</protein>
<evidence type="ECO:0000256" key="2">
    <source>
        <dbReference type="ARBA" id="ARBA00022679"/>
    </source>
</evidence>
<evidence type="ECO:0000256" key="1">
    <source>
        <dbReference type="ARBA" id="ARBA00005189"/>
    </source>
</evidence>
<comment type="caution">
    <text evidence="6">The sequence shown here is derived from an EMBL/GenBank/DDBJ whole genome shotgun (WGS) entry which is preliminary data.</text>
</comment>
<dbReference type="Proteomes" id="UP001524499">
    <property type="component" value="Unassembled WGS sequence"/>
</dbReference>
<dbReference type="RefSeq" id="WP_256603370.1">
    <property type="nucleotide sequence ID" value="NZ_JANIBJ010000029.1"/>
</dbReference>
<dbReference type="GO" id="GO:0016746">
    <property type="term" value="F:acyltransferase activity"/>
    <property type="evidence" value="ECO:0007669"/>
    <property type="project" value="UniProtKB-KW"/>
</dbReference>
<keyword evidence="4" id="KW-1133">Transmembrane helix</keyword>
<dbReference type="EMBL" id="JANIBJ010000029">
    <property type="protein sequence ID" value="MCQ8105410.1"/>
    <property type="molecule type" value="Genomic_DNA"/>
</dbReference>
<comment type="pathway">
    <text evidence="1">Lipid metabolism.</text>
</comment>
<evidence type="ECO:0000256" key="4">
    <source>
        <dbReference type="SAM" id="Phobius"/>
    </source>
</evidence>
<evidence type="ECO:0000259" key="5">
    <source>
        <dbReference type="SMART" id="SM00563"/>
    </source>
</evidence>
<keyword evidence="4" id="KW-0812">Transmembrane</keyword>
<feature type="domain" description="Phospholipid/glycerol acyltransferase" evidence="5">
    <location>
        <begin position="87"/>
        <end position="195"/>
    </location>
</feature>
<gene>
    <name evidence="6" type="ORF">NP590_14940</name>
</gene>
<keyword evidence="2" id="KW-0808">Transferase</keyword>
<dbReference type="InterPro" id="IPR002123">
    <property type="entry name" value="Plipid/glycerol_acylTrfase"/>
</dbReference>
<dbReference type="SUPFAM" id="SSF69593">
    <property type="entry name" value="Glycerol-3-phosphate (1)-acyltransferase"/>
    <property type="match status" value="1"/>
</dbReference>
<proteinExistence type="predicted"/>
<dbReference type="PANTHER" id="PTHR10434">
    <property type="entry name" value="1-ACYL-SN-GLYCEROL-3-PHOSPHATE ACYLTRANSFERASE"/>
    <property type="match status" value="1"/>
</dbReference>
<keyword evidence="4" id="KW-0472">Membrane</keyword>
<evidence type="ECO:0000313" key="7">
    <source>
        <dbReference type="Proteomes" id="UP001524499"/>
    </source>
</evidence>
<organism evidence="6 7">
    <name type="scientific">Methylomonas subterranea</name>
    <dbReference type="NCBI Taxonomy" id="2952225"/>
    <lineage>
        <taxon>Bacteria</taxon>
        <taxon>Pseudomonadati</taxon>
        <taxon>Pseudomonadota</taxon>
        <taxon>Gammaproteobacteria</taxon>
        <taxon>Methylococcales</taxon>
        <taxon>Methylococcaceae</taxon>
        <taxon>Methylomonas</taxon>
    </lineage>
</organism>
<keyword evidence="3 6" id="KW-0012">Acyltransferase</keyword>
<feature type="transmembrane region" description="Helical" evidence="4">
    <location>
        <begin position="16"/>
        <end position="41"/>
    </location>
</feature>
<sequence length="259" mass="29503">MLERLNFYWRLFGTGLSFFLFGCMGILVWGLMFPLIAPFLGRGEIKKRRTRGLMSGIFRLYMDFMRLIGILDYRVLGRREQLAEGGNLVIANHPCLLDIVFLISQIPNATCIVKPALIRNPFMRIPIRAAGYVYAEDPEMLIRHCAEELKGGGSLIIFPEGTRTKPGNAVKFQRGAAAIALHAKANLLPVTIHCTPSTLTKHEKWYQIPQKRFTLSLYVGDHMRLTPVSEKIGRPQLTRLLTRQLEAYFIEQLAQHGKY</sequence>
<dbReference type="Pfam" id="PF01553">
    <property type="entry name" value="Acyltransferase"/>
    <property type="match status" value="1"/>
</dbReference>
<name>A0ABT1TIW6_9GAMM</name>
<dbReference type="PANTHER" id="PTHR10434:SF66">
    <property type="entry name" value="PHOSPHOLIPID_GLYCEROL ACYLTRANSFERASE DOMAIN-CONTAINING PROTEIN"/>
    <property type="match status" value="1"/>
</dbReference>
<accession>A0ABT1TIW6</accession>
<keyword evidence="7" id="KW-1185">Reference proteome</keyword>
<evidence type="ECO:0000256" key="3">
    <source>
        <dbReference type="ARBA" id="ARBA00023315"/>
    </source>
</evidence>
<evidence type="ECO:0000313" key="6">
    <source>
        <dbReference type="EMBL" id="MCQ8105410.1"/>
    </source>
</evidence>
<reference evidence="6 7" key="1">
    <citation type="submission" date="2022-07" db="EMBL/GenBank/DDBJ databases">
        <title>Methylomonas rivi sp. nov., Methylomonas rosea sp. nov., Methylomonas aureus sp. nov. and Methylomonas subterranea sp. nov., four novel methanotrophs isolated from a freshwater creek and the deep terrestrial subsurface.</title>
        <authorList>
            <person name="Abin C."/>
            <person name="Sankaranarayanan K."/>
            <person name="Garner C."/>
            <person name="Sindelar R."/>
            <person name="Kotary K."/>
            <person name="Garner R."/>
            <person name="Barclay S."/>
            <person name="Lawson P."/>
            <person name="Krumholz L."/>
        </authorList>
    </citation>
    <scope>NUCLEOTIDE SEQUENCE [LARGE SCALE GENOMIC DNA]</scope>
    <source>
        <strain evidence="6 7">SURF-2</strain>
    </source>
</reference>
<dbReference type="CDD" id="cd07989">
    <property type="entry name" value="LPLAT_AGPAT-like"/>
    <property type="match status" value="1"/>
</dbReference>
<dbReference type="SMART" id="SM00563">
    <property type="entry name" value="PlsC"/>
    <property type="match status" value="1"/>
</dbReference>